<evidence type="ECO:0000256" key="13">
    <source>
        <dbReference type="ARBA" id="ARBA00023125"/>
    </source>
</evidence>
<evidence type="ECO:0000256" key="16">
    <source>
        <dbReference type="ARBA" id="ARBA00031783"/>
    </source>
</evidence>
<dbReference type="PROSITE" id="PS51908">
    <property type="entry name" value="ZF_UBZ4"/>
    <property type="match status" value="1"/>
</dbReference>
<reference evidence="24" key="1">
    <citation type="journal article" date="2020" name="Stud. Mycol.">
        <title>101 Dothideomycetes genomes: a test case for predicting lifestyles and emergence of pathogens.</title>
        <authorList>
            <person name="Haridas S."/>
            <person name="Albert R."/>
            <person name="Binder M."/>
            <person name="Bloem J."/>
            <person name="Labutti K."/>
            <person name="Salamov A."/>
            <person name="Andreopoulos B."/>
            <person name="Baker S."/>
            <person name="Barry K."/>
            <person name="Bills G."/>
            <person name="Bluhm B."/>
            <person name="Cannon C."/>
            <person name="Castanera R."/>
            <person name="Culley D."/>
            <person name="Daum C."/>
            <person name="Ezra D."/>
            <person name="Gonzalez J."/>
            <person name="Henrissat B."/>
            <person name="Kuo A."/>
            <person name="Liang C."/>
            <person name="Lipzen A."/>
            <person name="Lutzoni F."/>
            <person name="Magnuson J."/>
            <person name="Mondo S."/>
            <person name="Nolan M."/>
            <person name="Ohm R."/>
            <person name="Pangilinan J."/>
            <person name="Park H.-J."/>
            <person name="Ramirez L."/>
            <person name="Alfaro M."/>
            <person name="Sun H."/>
            <person name="Tritt A."/>
            <person name="Yoshinaga Y."/>
            <person name="Zwiers L.-H."/>
            <person name="Turgeon B."/>
            <person name="Goodwin S."/>
            <person name="Spatafora J."/>
            <person name="Crous P."/>
            <person name="Grigoriev I."/>
        </authorList>
    </citation>
    <scope>NUCLEOTIDE SEQUENCE</scope>
    <source>
        <strain evidence="24">CBS 262.69</strain>
    </source>
</reference>
<evidence type="ECO:0000256" key="18">
    <source>
        <dbReference type="ARBA" id="ARBA00082369"/>
    </source>
</evidence>
<keyword evidence="11" id="KW-0833">Ubl conjugation pathway</keyword>
<accession>A0A6G1HIC2</accession>
<keyword evidence="14 20" id="KW-0234">DNA repair</keyword>
<keyword evidence="7" id="KW-0808">Transferase</keyword>
<evidence type="ECO:0000256" key="14">
    <source>
        <dbReference type="ARBA" id="ARBA00023204"/>
    </source>
</evidence>
<dbReference type="SMART" id="SM00184">
    <property type="entry name" value="RING"/>
    <property type="match status" value="1"/>
</dbReference>
<dbReference type="GO" id="GO:0006513">
    <property type="term" value="P:protein monoubiquitination"/>
    <property type="evidence" value="ECO:0007669"/>
    <property type="project" value="InterPro"/>
</dbReference>
<evidence type="ECO:0000256" key="19">
    <source>
        <dbReference type="PROSITE-ProRule" id="PRU00175"/>
    </source>
</evidence>
<dbReference type="GO" id="GO:0006281">
    <property type="term" value="P:DNA repair"/>
    <property type="evidence" value="ECO:0007669"/>
    <property type="project" value="UniProtKB-KW"/>
</dbReference>
<dbReference type="OrthoDB" id="9049620at2759"/>
<protein>
    <recommendedName>
        <fullName evidence="6">Postreplication repair E3 ubiquitin-protein ligase RAD18</fullName>
        <ecNumber evidence="5">2.3.2.27</ecNumber>
    </recommendedName>
    <alternativeName>
        <fullName evidence="17">Postreplication repair E3 ubiquitin-protein ligase rad18</fullName>
    </alternativeName>
    <alternativeName>
        <fullName evidence="16 18">RING-type E3 ubiquitin transferase RAD18</fullName>
    </alternativeName>
</protein>
<keyword evidence="10 19" id="KW-0863">Zinc-finger</keyword>
<dbReference type="GO" id="GO:0005634">
    <property type="term" value="C:nucleus"/>
    <property type="evidence" value="ECO:0007669"/>
    <property type="project" value="UniProtKB-SubCell"/>
</dbReference>
<evidence type="ECO:0000256" key="20">
    <source>
        <dbReference type="PROSITE-ProRule" id="PRU01256"/>
    </source>
</evidence>
<dbReference type="GO" id="GO:0003697">
    <property type="term" value="F:single-stranded DNA binding"/>
    <property type="evidence" value="ECO:0007669"/>
    <property type="project" value="InterPro"/>
</dbReference>
<dbReference type="GO" id="GO:0061630">
    <property type="term" value="F:ubiquitin protein ligase activity"/>
    <property type="evidence" value="ECO:0007669"/>
    <property type="project" value="UniProtKB-EC"/>
</dbReference>
<evidence type="ECO:0000256" key="7">
    <source>
        <dbReference type="ARBA" id="ARBA00022679"/>
    </source>
</evidence>
<evidence type="ECO:0000256" key="11">
    <source>
        <dbReference type="ARBA" id="ARBA00022786"/>
    </source>
</evidence>
<keyword evidence="12" id="KW-0862">Zinc</keyword>
<gene>
    <name evidence="24" type="ORF">EJ06DRAFT_571111</name>
</gene>
<dbReference type="Proteomes" id="UP000799640">
    <property type="component" value="Unassembled WGS sequence"/>
</dbReference>
<keyword evidence="9 20" id="KW-0227">DNA damage</keyword>
<feature type="region of interest" description="Disordered" evidence="21">
    <location>
        <begin position="100"/>
        <end position="149"/>
    </location>
</feature>
<dbReference type="AlphaFoldDB" id="A0A6G1HIC2"/>
<feature type="region of interest" description="Disordered" evidence="21">
    <location>
        <begin position="175"/>
        <end position="202"/>
    </location>
</feature>
<dbReference type="FunFam" id="3.30.40.10:FF:000172">
    <property type="entry name" value="E3 ubiquitin-protein ligase RAD18"/>
    <property type="match status" value="1"/>
</dbReference>
<dbReference type="SMART" id="SM00734">
    <property type="entry name" value="ZnF_Rad18"/>
    <property type="match status" value="1"/>
</dbReference>
<evidence type="ECO:0000256" key="15">
    <source>
        <dbReference type="ARBA" id="ARBA00023242"/>
    </source>
</evidence>
<proteinExistence type="inferred from homology"/>
<evidence type="ECO:0000256" key="17">
    <source>
        <dbReference type="ARBA" id="ARBA00074353"/>
    </source>
</evidence>
<dbReference type="InterPro" id="IPR013083">
    <property type="entry name" value="Znf_RING/FYVE/PHD"/>
</dbReference>
<keyword evidence="25" id="KW-1185">Reference proteome</keyword>
<evidence type="ECO:0000256" key="1">
    <source>
        <dbReference type="ARBA" id="ARBA00000900"/>
    </source>
</evidence>
<keyword evidence="15" id="KW-0539">Nucleus</keyword>
<evidence type="ECO:0000256" key="10">
    <source>
        <dbReference type="ARBA" id="ARBA00022771"/>
    </source>
</evidence>
<dbReference type="InterPro" id="IPR001841">
    <property type="entry name" value="Znf_RING"/>
</dbReference>
<evidence type="ECO:0000256" key="12">
    <source>
        <dbReference type="ARBA" id="ARBA00022833"/>
    </source>
</evidence>
<dbReference type="SUPFAM" id="SSF57850">
    <property type="entry name" value="RING/U-box"/>
    <property type="match status" value="1"/>
</dbReference>
<evidence type="ECO:0000313" key="24">
    <source>
        <dbReference type="EMBL" id="KAF2395644.1"/>
    </source>
</evidence>
<dbReference type="PANTHER" id="PTHR14134:SF2">
    <property type="entry name" value="E3 UBIQUITIN-PROTEIN LIGASE RAD18"/>
    <property type="match status" value="1"/>
</dbReference>
<feature type="domain" description="UBZ4-type" evidence="23">
    <location>
        <begin position="151"/>
        <end position="178"/>
    </location>
</feature>
<evidence type="ECO:0000256" key="6">
    <source>
        <dbReference type="ARBA" id="ARBA00015551"/>
    </source>
</evidence>
<evidence type="ECO:0000313" key="25">
    <source>
        <dbReference type="Proteomes" id="UP000799640"/>
    </source>
</evidence>
<comment type="pathway">
    <text evidence="3">Protein modification; protein ubiquitination.</text>
</comment>
<dbReference type="InterPro" id="IPR006642">
    <property type="entry name" value="Rad18_UBZ4"/>
</dbReference>
<comment type="subcellular location">
    <subcellularLocation>
        <location evidence="2">Nucleus</location>
    </subcellularLocation>
</comment>
<evidence type="ECO:0000256" key="9">
    <source>
        <dbReference type="ARBA" id="ARBA00022763"/>
    </source>
</evidence>
<evidence type="ECO:0000256" key="21">
    <source>
        <dbReference type="SAM" id="MobiDB-lite"/>
    </source>
</evidence>
<dbReference type="PROSITE" id="PS00518">
    <property type="entry name" value="ZF_RING_1"/>
    <property type="match status" value="1"/>
</dbReference>
<evidence type="ECO:0000256" key="3">
    <source>
        <dbReference type="ARBA" id="ARBA00004906"/>
    </source>
</evidence>
<feature type="compositionally biased region" description="Basic and acidic residues" evidence="21">
    <location>
        <begin position="100"/>
        <end position="114"/>
    </location>
</feature>
<evidence type="ECO:0000256" key="5">
    <source>
        <dbReference type="ARBA" id="ARBA00012483"/>
    </source>
</evidence>
<dbReference type="EC" id="2.3.2.27" evidence="5"/>
<feature type="region of interest" description="Disordered" evidence="21">
    <location>
        <begin position="311"/>
        <end position="381"/>
    </location>
</feature>
<dbReference type="GO" id="GO:0097505">
    <property type="term" value="C:Rad6-Rad18 complex"/>
    <property type="evidence" value="ECO:0007669"/>
    <property type="project" value="TreeGrafter"/>
</dbReference>
<comment type="catalytic activity">
    <reaction evidence="1">
        <text>S-ubiquitinyl-[E2 ubiquitin-conjugating enzyme]-L-cysteine + [acceptor protein]-L-lysine = [E2 ubiquitin-conjugating enzyme]-L-cysteine + N(6)-ubiquitinyl-[acceptor protein]-L-lysine.</text>
        <dbReference type="EC" id="2.3.2.27"/>
    </reaction>
</comment>
<sequence length="381" mass="42824">MSTINVEDSTDWLSTTVPGLSRLETSLRCQVCRDFLTSPMITSCAHTFCSLCIRKSLSAEGKCPACREPESVSKLRRNWAVEESVAAWRAVREKVLAVARQEGKSEKGKKRDATEAEMEAELPRRTQRRKVVAIDSDDEEYRPEEERNDGLVPCPICSKRMKEADVFGHLDKCQAERQQRPPPKTAFNPPPSSQSTPTKRPQNLAHANFGLMKSEVHVRNQLKNAGIPAWGSRDVMMRRHVEWVNMFNANNDAEHPKPRGQLLRELDEWDKFQGGWAARVKKPKETDGQEYIRQHKEHYEELKAAALASMRKAVAKPVEEPKEGEPGQQQQNAPNQQQQNEPKPEASGPTGALPESTPAAGPVARADGHSPSRSSWKAPEW</sequence>
<dbReference type="PANTHER" id="PTHR14134">
    <property type="entry name" value="E3 UBIQUITIN-PROTEIN LIGASE RAD18"/>
    <property type="match status" value="1"/>
</dbReference>
<dbReference type="EMBL" id="ML996712">
    <property type="protein sequence ID" value="KAF2395644.1"/>
    <property type="molecule type" value="Genomic_DNA"/>
</dbReference>
<evidence type="ECO:0000259" key="23">
    <source>
        <dbReference type="PROSITE" id="PS51908"/>
    </source>
</evidence>
<dbReference type="Pfam" id="PF13923">
    <property type="entry name" value="zf-C3HC4_2"/>
    <property type="match status" value="1"/>
</dbReference>
<keyword evidence="8" id="KW-0479">Metal-binding</keyword>
<comment type="similarity">
    <text evidence="4">Belongs to the RAD18 family.</text>
</comment>
<dbReference type="PROSITE" id="PS50089">
    <property type="entry name" value="ZF_RING_2"/>
    <property type="match status" value="1"/>
</dbReference>
<name>A0A6G1HIC2_9PEZI</name>
<organism evidence="24 25">
    <name type="scientific">Trichodelitschia bisporula</name>
    <dbReference type="NCBI Taxonomy" id="703511"/>
    <lineage>
        <taxon>Eukaryota</taxon>
        <taxon>Fungi</taxon>
        <taxon>Dikarya</taxon>
        <taxon>Ascomycota</taxon>
        <taxon>Pezizomycotina</taxon>
        <taxon>Dothideomycetes</taxon>
        <taxon>Dothideomycetes incertae sedis</taxon>
        <taxon>Phaeotrichales</taxon>
        <taxon>Phaeotrichaceae</taxon>
        <taxon>Trichodelitschia</taxon>
    </lineage>
</organism>
<feature type="compositionally biased region" description="Low complexity" evidence="21">
    <location>
        <begin position="326"/>
        <end position="341"/>
    </location>
</feature>
<dbReference type="Gene3D" id="3.30.40.10">
    <property type="entry name" value="Zinc/RING finger domain, C3HC4 (zinc finger)"/>
    <property type="match status" value="1"/>
</dbReference>
<evidence type="ECO:0000256" key="4">
    <source>
        <dbReference type="ARBA" id="ARBA00009506"/>
    </source>
</evidence>
<dbReference type="InterPro" id="IPR017907">
    <property type="entry name" value="Znf_RING_CS"/>
</dbReference>
<keyword evidence="13" id="KW-0238">DNA-binding</keyword>
<dbReference type="GO" id="GO:0006301">
    <property type="term" value="P:DNA damage tolerance"/>
    <property type="evidence" value="ECO:0007669"/>
    <property type="project" value="InterPro"/>
</dbReference>
<dbReference type="InterPro" id="IPR039577">
    <property type="entry name" value="Rad18"/>
</dbReference>
<feature type="compositionally biased region" description="Pro residues" evidence="21">
    <location>
        <begin position="180"/>
        <end position="192"/>
    </location>
</feature>
<feature type="domain" description="RING-type" evidence="22">
    <location>
        <begin position="29"/>
        <end position="67"/>
    </location>
</feature>
<evidence type="ECO:0000256" key="2">
    <source>
        <dbReference type="ARBA" id="ARBA00004123"/>
    </source>
</evidence>
<evidence type="ECO:0000256" key="8">
    <source>
        <dbReference type="ARBA" id="ARBA00022723"/>
    </source>
</evidence>
<evidence type="ECO:0000259" key="22">
    <source>
        <dbReference type="PROSITE" id="PS50089"/>
    </source>
</evidence>
<dbReference type="GO" id="GO:0008270">
    <property type="term" value="F:zinc ion binding"/>
    <property type="evidence" value="ECO:0007669"/>
    <property type="project" value="UniProtKB-KW"/>
</dbReference>